<dbReference type="GO" id="GO:0008270">
    <property type="term" value="F:zinc ion binding"/>
    <property type="evidence" value="ECO:0007669"/>
    <property type="project" value="InterPro"/>
</dbReference>
<dbReference type="InterPro" id="IPR002364">
    <property type="entry name" value="Quin_OxRdtase/zeta-crystal_CS"/>
</dbReference>
<organism evidence="2 3">
    <name type="scientific">Candidatus Agrococcus pullicola</name>
    <dbReference type="NCBI Taxonomy" id="2838429"/>
    <lineage>
        <taxon>Bacteria</taxon>
        <taxon>Bacillati</taxon>
        <taxon>Actinomycetota</taxon>
        <taxon>Actinomycetes</taxon>
        <taxon>Micrococcales</taxon>
        <taxon>Microbacteriaceae</taxon>
        <taxon>Agrococcus</taxon>
    </lineage>
</organism>
<dbReference type="Gene3D" id="3.40.50.720">
    <property type="entry name" value="NAD(P)-binding Rossmann-like Domain"/>
    <property type="match status" value="1"/>
</dbReference>
<dbReference type="Proteomes" id="UP000824005">
    <property type="component" value="Unassembled WGS sequence"/>
</dbReference>
<dbReference type="InterPro" id="IPR020843">
    <property type="entry name" value="ER"/>
</dbReference>
<dbReference type="CDD" id="cd05289">
    <property type="entry name" value="MDR_like_2"/>
    <property type="match status" value="1"/>
</dbReference>
<dbReference type="Gene3D" id="3.90.180.10">
    <property type="entry name" value="Medium-chain alcohol dehydrogenases, catalytic domain"/>
    <property type="match status" value="1"/>
</dbReference>
<name>A0A9D1YWX5_9MICO</name>
<dbReference type="SUPFAM" id="SSF51735">
    <property type="entry name" value="NAD(P)-binding Rossmann-fold domains"/>
    <property type="match status" value="1"/>
</dbReference>
<dbReference type="Pfam" id="PF08240">
    <property type="entry name" value="ADH_N"/>
    <property type="match status" value="1"/>
</dbReference>
<dbReference type="AlphaFoldDB" id="A0A9D1YWX5"/>
<evidence type="ECO:0000259" key="1">
    <source>
        <dbReference type="SMART" id="SM00829"/>
    </source>
</evidence>
<evidence type="ECO:0000313" key="2">
    <source>
        <dbReference type="EMBL" id="HIY66570.1"/>
    </source>
</evidence>
<evidence type="ECO:0000313" key="3">
    <source>
        <dbReference type="Proteomes" id="UP000824005"/>
    </source>
</evidence>
<accession>A0A9D1YWX5</accession>
<dbReference type="InterPro" id="IPR011032">
    <property type="entry name" value="GroES-like_sf"/>
</dbReference>
<dbReference type="Pfam" id="PF13602">
    <property type="entry name" value="ADH_zinc_N_2"/>
    <property type="match status" value="1"/>
</dbReference>
<reference evidence="2" key="2">
    <citation type="submission" date="2021-04" db="EMBL/GenBank/DDBJ databases">
        <authorList>
            <person name="Gilroy R."/>
        </authorList>
    </citation>
    <scope>NUCLEOTIDE SEQUENCE</scope>
    <source>
        <strain evidence="2">ChiGjej1B1-98</strain>
    </source>
</reference>
<proteinExistence type="predicted"/>
<gene>
    <name evidence="2" type="ORF">H9830_09870</name>
</gene>
<reference evidence="2" key="1">
    <citation type="journal article" date="2021" name="PeerJ">
        <title>Extensive microbial diversity within the chicken gut microbiome revealed by metagenomics and culture.</title>
        <authorList>
            <person name="Gilroy R."/>
            <person name="Ravi A."/>
            <person name="Getino M."/>
            <person name="Pursley I."/>
            <person name="Horton D.L."/>
            <person name="Alikhan N.F."/>
            <person name="Baker D."/>
            <person name="Gharbi K."/>
            <person name="Hall N."/>
            <person name="Watson M."/>
            <person name="Adriaenssens E.M."/>
            <person name="Foster-Nyarko E."/>
            <person name="Jarju S."/>
            <person name="Secka A."/>
            <person name="Antonio M."/>
            <person name="Oren A."/>
            <person name="Chaudhuri R.R."/>
            <person name="La Ragione R."/>
            <person name="Hildebrand F."/>
            <person name="Pallen M.J."/>
        </authorList>
    </citation>
    <scope>NUCLEOTIDE SEQUENCE</scope>
    <source>
        <strain evidence="2">ChiGjej1B1-98</strain>
    </source>
</reference>
<dbReference type="PANTHER" id="PTHR43482">
    <property type="entry name" value="PROTEIN AST1-RELATED"/>
    <property type="match status" value="1"/>
</dbReference>
<dbReference type="SUPFAM" id="SSF50129">
    <property type="entry name" value="GroES-like"/>
    <property type="match status" value="1"/>
</dbReference>
<dbReference type="PANTHER" id="PTHR43482:SF1">
    <property type="entry name" value="PROTEIN AST1-RELATED"/>
    <property type="match status" value="1"/>
</dbReference>
<dbReference type="EMBL" id="DXDC01000300">
    <property type="protein sequence ID" value="HIY66570.1"/>
    <property type="molecule type" value="Genomic_DNA"/>
</dbReference>
<feature type="domain" description="Enoyl reductase (ER)" evidence="1">
    <location>
        <begin position="11"/>
        <end position="303"/>
    </location>
</feature>
<sequence length="307" mass="30997">MSRAAIHEQFGGPEVLEIRQVADPHAGKGQVRVRVTAAGLNPVDWKIAAAPDLAEMFGVSLPSGFGNDFAGVVDEVGEGVSEFTVGDRVYGGARGRAVADYVVIDPESETLLRTPEGVDDATASTLVIAGRTADAAISTTAVGSGDTVLVGGAAGGVGIFAGQLARHAGARVLGTGSASTAGFLSGLGVEPVTYGEGLVERVRDLAPDGVTAAVDLHGSDTASAAVSLGVPVERIVTIASQNPPAGVRAVGGGHATPGALERITDLIAAGELRVPIAATFPLERIHEAMELLREGHVHGKIVITLAE</sequence>
<dbReference type="InterPro" id="IPR013154">
    <property type="entry name" value="ADH-like_N"/>
</dbReference>
<dbReference type="PROSITE" id="PS01162">
    <property type="entry name" value="QOR_ZETA_CRYSTAL"/>
    <property type="match status" value="1"/>
</dbReference>
<dbReference type="GO" id="GO:0016491">
    <property type="term" value="F:oxidoreductase activity"/>
    <property type="evidence" value="ECO:0007669"/>
    <property type="project" value="InterPro"/>
</dbReference>
<comment type="caution">
    <text evidence="2">The sequence shown here is derived from an EMBL/GenBank/DDBJ whole genome shotgun (WGS) entry which is preliminary data.</text>
</comment>
<dbReference type="InterPro" id="IPR036291">
    <property type="entry name" value="NAD(P)-bd_dom_sf"/>
</dbReference>
<dbReference type="InterPro" id="IPR052585">
    <property type="entry name" value="Lipid_raft_assoc_Zn_ADH"/>
</dbReference>
<dbReference type="SMART" id="SM00829">
    <property type="entry name" value="PKS_ER"/>
    <property type="match status" value="1"/>
</dbReference>
<protein>
    <submittedName>
        <fullName evidence="2">NADP-dependent oxidoreductase</fullName>
    </submittedName>
</protein>